<feature type="region of interest" description="Disordered" evidence="1">
    <location>
        <begin position="1"/>
        <end position="20"/>
    </location>
</feature>
<evidence type="ECO:0000313" key="2">
    <source>
        <dbReference type="EMBL" id="HJC41748.1"/>
    </source>
</evidence>
<accession>A0A9D2P3K1</accession>
<dbReference type="AlphaFoldDB" id="A0A9D2P3K1"/>
<comment type="caution">
    <text evidence="2">The sequence shown here is derived from an EMBL/GenBank/DDBJ whole genome shotgun (WGS) entry which is preliminary data.</text>
</comment>
<name>A0A9D2P3K1_9FIRM</name>
<evidence type="ECO:0000313" key="3">
    <source>
        <dbReference type="Proteomes" id="UP000823882"/>
    </source>
</evidence>
<sequence length="67" mass="6943">MSKSVPILSGSPRKGGNSETLCQRFARGAAGKTAMAQGAVYGAGAWQLGDIQSNPAMREAYELGRNA</sequence>
<gene>
    <name evidence="2" type="ORF">H9701_09395</name>
</gene>
<reference evidence="2" key="2">
    <citation type="submission" date="2021-04" db="EMBL/GenBank/DDBJ databases">
        <authorList>
            <person name="Gilroy R."/>
        </authorList>
    </citation>
    <scope>NUCLEOTIDE SEQUENCE</scope>
    <source>
        <strain evidence="2">CHK186-1790</strain>
    </source>
</reference>
<evidence type="ECO:0000256" key="1">
    <source>
        <dbReference type="SAM" id="MobiDB-lite"/>
    </source>
</evidence>
<dbReference type="SUPFAM" id="SSF52218">
    <property type="entry name" value="Flavoproteins"/>
    <property type="match status" value="1"/>
</dbReference>
<dbReference type="InterPro" id="IPR029039">
    <property type="entry name" value="Flavoprotein-like_sf"/>
</dbReference>
<proteinExistence type="predicted"/>
<dbReference type="EMBL" id="DWWJ01000171">
    <property type="protein sequence ID" value="HJC41748.1"/>
    <property type="molecule type" value="Genomic_DNA"/>
</dbReference>
<organism evidence="2 3">
    <name type="scientific">Candidatus Intestinimonas pullistercoris</name>
    <dbReference type="NCBI Taxonomy" id="2838623"/>
    <lineage>
        <taxon>Bacteria</taxon>
        <taxon>Bacillati</taxon>
        <taxon>Bacillota</taxon>
        <taxon>Clostridia</taxon>
        <taxon>Eubacteriales</taxon>
        <taxon>Intestinimonas</taxon>
    </lineage>
</organism>
<reference evidence="2" key="1">
    <citation type="journal article" date="2021" name="PeerJ">
        <title>Extensive microbial diversity within the chicken gut microbiome revealed by metagenomics and culture.</title>
        <authorList>
            <person name="Gilroy R."/>
            <person name="Ravi A."/>
            <person name="Getino M."/>
            <person name="Pursley I."/>
            <person name="Horton D.L."/>
            <person name="Alikhan N.F."/>
            <person name="Baker D."/>
            <person name="Gharbi K."/>
            <person name="Hall N."/>
            <person name="Watson M."/>
            <person name="Adriaenssens E.M."/>
            <person name="Foster-Nyarko E."/>
            <person name="Jarju S."/>
            <person name="Secka A."/>
            <person name="Antonio M."/>
            <person name="Oren A."/>
            <person name="Chaudhuri R.R."/>
            <person name="La Ragione R."/>
            <person name="Hildebrand F."/>
            <person name="Pallen M.J."/>
        </authorList>
    </citation>
    <scope>NUCLEOTIDE SEQUENCE</scope>
    <source>
        <strain evidence="2">CHK186-1790</strain>
    </source>
</reference>
<dbReference type="Proteomes" id="UP000823882">
    <property type="component" value="Unassembled WGS sequence"/>
</dbReference>
<protein>
    <submittedName>
        <fullName evidence="2">Uncharacterized protein</fullName>
    </submittedName>
</protein>